<evidence type="ECO:0000313" key="2">
    <source>
        <dbReference type="EMBL" id="MRD46290.1"/>
    </source>
</evidence>
<dbReference type="AlphaFoldDB" id="A0A844AQ05"/>
<keyword evidence="1" id="KW-0472">Membrane</keyword>
<feature type="transmembrane region" description="Helical" evidence="1">
    <location>
        <begin position="45"/>
        <end position="64"/>
    </location>
</feature>
<evidence type="ECO:0008006" key="4">
    <source>
        <dbReference type="Google" id="ProtNLM"/>
    </source>
</evidence>
<dbReference type="Proteomes" id="UP000487350">
    <property type="component" value="Unassembled WGS sequence"/>
</dbReference>
<gene>
    <name evidence="2" type="ORF">GHT07_03295</name>
</gene>
<organism evidence="2 3">
    <name type="scientific">Caenimonas koreensis DSM 17982</name>
    <dbReference type="NCBI Taxonomy" id="1121255"/>
    <lineage>
        <taxon>Bacteria</taxon>
        <taxon>Pseudomonadati</taxon>
        <taxon>Pseudomonadota</taxon>
        <taxon>Betaproteobacteria</taxon>
        <taxon>Burkholderiales</taxon>
        <taxon>Comamonadaceae</taxon>
        <taxon>Caenimonas</taxon>
    </lineage>
</organism>
<feature type="transmembrane region" description="Helical" evidence="1">
    <location>
        <begin position="117"/>
        <end position="136"/>
    </location>
</feature>
<feature type="transmembrane region" description="Helical" evidence="1">
    <location>
        <begin position="6"/>
        <end position="24"/>
    </location>
</feature>
<evidence type="ECO:0000256" key="1">
    <source>
        <dbReference type="SAM" id="Phobius"/>
    </source>
</evidence>
<keyword evidence="1" id="KW-1133">Transmembrane helix</keyword>
<protein>
    <recommendedName>
        <fullName evidence="4">DUF4149 domain-containing protein</fullName>
    </recommendedName>
</protein>
<name>A0A844AQ05_9BURK</name>
<proteinExistence type="predicted"/>
<sequence length="141" mass="15419">MLPIAISMISTVLLLVFLGFFVLSSTPLLVLKHDVPMDSRVVRQVFHYCYRLVTVAGVGAAIGYSWSGRFALAISVGCIAALALFMHEWLLTRMDALRVTMHDNGGDPAQISRFRKLHVGAIALNVTQLVALGVALRQLNL</sequence>
<dbReference type="EMBL" id="WJBU01000002">
    <property type="protein sequence ID" value="MRD46290.1"/>
    <property type="molecule type" value="Genomic_DNA"/>
</dbReference>
<keyword evidence="3" id="KW-1185">Reference proteome</keyword>
<dbReference type="OrthoDB" id="8820893at2"/>
<accession>A0A844AQ05</accession>
<evidence type="ECO:0000313" key="3">
    <source>
        <dbReference type="Proteomes" id="UP000487350"/>
    </source>
</evidence>
<dbReference type="RefSeq" id="WP_153583623.1">
    <property type="nucleotide sequence ID" value="NZ_WJBU01000002.1"/>
</dbReference>
<keyword evidence="1" id="KW-0812">Transmembrane</keyword>
<comment type="caution">
    <text evidence="2">The sequence shown here is derived from an EMBL/GenBank/DDBJ whole genome shotgun (WGS) entry which is preliminary data.</text>
</comment>
<reference evidence="2 3" key="1">
    <citation type="submission" date="2019-11" db="EMBL/GenBank/DDBJ databases">
        <title>Caenimonas koreensis gen. nov., sp. nov., isolated from activated sludge.</title>
        <authorList>
            <person name="Seung H.R."/>
        </authorList>
    </citation>
    <scope>NUCLEOTIDE SEQUENCE [LARGE SCALE GENOMIC DNA]</scope>
    <source>
        <strain evidence="2 3">EMB320</strain>
    </source>
</reference>
<feature type="transmembrane region" description="Helical" evidence="1">
    <location>
        <begin position="70"/>
        <end position="91"/>
    </location>
</feature>